<accession>A0A0G2I5U1</accession>
<proteinExistence type="predicted"/>
<sequence>MSTFSAQEEDWRYALGRLQHHHSHFVRSREEAEALNRQNKLTIDRQRDELAHWLAYYQASQLEQKTLTDQLTKEMRDHLAVLIELQDKNERCFSLEAELELARRALSSMEQDPQQTECSCEIGNVKLEGLSQ</sequence>
<organism evidence="2 3">
    <name type="scientific">[Emmonsia] crescens</name>
    <dbReference type="NCBI Taxonomy" id="73230"/>
    <lineage>
        <taxon>Eukaryota</taxon>
        <taxon>Fungi</taxon>
        <taxon>Dikarya</taxon>
        <taxon>Ascomycota</taxon>
        <taxon>Pezizomycotina</taxon>
        <taxon>Eurotiomycetes</taxon>
        <taxon>Eurotiomycetidae</taxon>
        <taxon>Onygenales</taxon>
        <taxon>Ajellomycetaceae</taxon>
        <taxon>Emergomyces</taxon>
    </lineage>
</organism>
<dbReference type="VEuPathDB" id="FungiDB:EMCG_08556"/>
<reference evidence="3" key="1">
    <citation type="journal article" date="2015" name="PLoS Genet.">
        <title>The dynamic genome and transcriptome of the human fungal pathogen Blastomyces and close relative Emmonsia.</title>
        <authorList>
            <person name="Munoz J.F."/>
            <person name="Gauthier G.M."/>
            <person name="Desjardins C.A."/>
            <person name="Gallo J.E."/>
            <person name="Holder J."/>
            <person name="Sullivan T.D."/>
            <person name="Marty A.J."/>
            <person name="Carmen J.C."/>
            <person name="Chen Z."/>
            <person name="Ding L."/>
            <person name="Gujja S."/>
            <person name="Magrini V."/>
            <person name="Misas E."/>
            <person name="Mitreva M."/>
            <person name="Priest M."/>
            <person name="Saif S."/>
            <person name="Whiston E.A."/>
            <person name="Young S."/>
            <person name="Zeng Q."/>
            <person name="Goldman W.E."/>
            <person name="Mardis E.R."/>
            <person name="Taylor J.W."/>
            <person name="McEwen J.G."/>
            <person name="Clay O.K."/>
            <person name="Klein B.S."/>
            <person name="Cuomo C.A."/>
        </authorList>
    </citation>
    <scope>NUCLEOTIDE SEQUENCE [LARGE SCALE GENOMIC DNA]</scope>
    <source>
        <strain evidence="3">UAMH 3008</strain>
    </source>
</reference>
<name>A0A0G2I5U1_9EURO</name>
<feature type="coiled-coil region" evidence="1">
    <location>
        <begin position="85"/>
        <end position="112"/>
    </location>
</feature>
<dbReference type="EMBL" id="LCZI01000607">
    <property type="protein sequence ID" value="KKZ65610.1"/>
    <property type="molecule type" value="Genomic_DNA"/>
</dbReference>
<evidence type="ECO:0000313" key="3">
    <source>
        <dbReference type="Proteomes" id="UP000034164"/>
    </source>
</evidence>
<evidence type="ECO:0000313" key="2">
    <source>
        <dbReference type="EMBL" id="KKZ65610.1"/>
    </source>
</evidence>
<gene>
    <name evidence="2" type="ORF">EMCG_08556</name>
</gene>
<keyword evidence="1" id="KW-0175">Coiled coil</keyword>
<dbReference type="Proteomes" id="UP000034164">
    <property type="component" value="Unassembled WGS sequence"/>
</dbReference>
<evidence type="ECO:0000256" key="1">
    <source>
        <dbReference type="SAM" id="Coils"/>
    </source>
</evidence>
<comment type="caution">
    <text evidence="2">The sequence shown here is derived from an EMBL/GenBank/DDBJ whole genome shotgun (WGS) entry which is preliminary data.</text>
</comment>
<dbReference type="AlphaFoldDB" id="A0A0G2I5U1"/>
<protein>
    <submittedName>
        <fullName evidence="2">Uncharacterized protein</fullName>
    </submittedName>
</protein>
<dbReference type="OrthoDB" id="4190371at2759"/>